<dbReference type="PRINTS" id="PR00080">
    <property type="entry name" value="SDRFAMILY"/>
</dbReference>
<dbReference type="InterPro" id="IPR036291">
    <property type="entry name" value="NAD(P)-bd_dom_sf"/>
</dbReference>
<accession>A0ABZ2LVL1</accession>
<evidence type="ECO:0000256" key="2">
    <source>
        <dbReference type="ARBA" id="ARBA00023002"/>
    </source>
</evidence>
<evidence type="ECO:0000256" key="1">
    <source>
        <dbReference type="ARBA" id="ARBA00006484"/>
    </source>
</evidence>
<dbReference type="PANTHER" id="PTHR44196:SF3">
    <property type="entry name" value="SHORT CHAIN DEHYDROGENASE FAMILY PROTEIN"/>
    <property type="match status" value="1"/>
</dbReference>
<dbReference type="Pfam" id="PF00106">
    <property type="entry name" value="adh_short"/>
    <property type="match status" value="1"/>
</dbReference>
<dbReference type="InterPro" id="IPR002347">
    <property type="entry name" value="SDR_fam"/>
</dbReference>
<feature type="domain" description="Ketoreductase" evidence="4">
    <location>
        <begin position="20"/>
        <end position="207"/>
    </location>
</feature>
<dbReference type="Proteomes" id="UP001370348">
    <property type="component" value="Chromosome"/>
</dbReference>
<dbReference type="InterPro" id="IPR057326">
    <property type="entry name" value="KR_dom"/>
</dbReference>
<evidence type="ECO:0000256" key="3">
    <source>
        <dbReference type="RuleBase" id="RU000363"/>
    </source>
</evidence>
<keyword evidence="6" id="KW-1185">Reference proteome</keyword>
<keyword evidence="2" id="KW-0560">Oxidoreductase</keyword>
<name>A0ABZ2LVL1_9BACT</name>
<sequence length="272" mass="29396">MNGNFAPPAPWSNVSLMRPATIFITGASSGIGRALALEYVRKGAHVAIAARRAPELARVASEARAIAQKGGQIRVFPLDVREPRAVFETVQRAERELGSLDCVIANAGAGSYQHISTMSWDDVERAIDINIRGAIATILAAVPIMLSQQRGQLVGVSSLAGRRGMPYSAMYSASKSALSTFLESIRIELAPAGVKVTDVQPGFVDTSMVLTLKGRVPTPWMCSPQKAAHIMVRRLERAPAVIAFPWPLDVWSSIGRFLPTFMYDRLARLAAL</sequence>
<dbReference type="PANTHER" id="PTHR44196">
    <property type="entry name" value="DEHYDROGENASE/REDUCTASE SDR FAMILY MEMBER 7B"/>
    <property type="match status" value="1"/>
</dbReference>
<proteinExistence type="inferred from homology"/>
<gene>
    <name evidence="5" type="ORF">LZC94_39405</name>
</gene>
<dbReference type="PRINTS" id="PR00081">
    <property type="entry name" value="GDHRDH"/>
</dbReference>
<dbReference type="RefSeq" id="WP_394823507.1">
    <property type="nucleotide sequence ID" value="NZ_CP089984.1"/>
</dbReference>
<evidence type="ECO:0000259" key="4">
    <source>
        <dbReference type="SMART" id="SM00822"/>
    </source>
</evidence>
<comment type="similarity">
    <text evidence="1 3">Belongs to the short-chain dehydrogenases/reductases (SDR) family.</text>
</comment>
<dbReference type="Gene3D" id="3.40.50.720">
    <property type="entry name" value="NAD(P)-binding Rossmann-like Domain"/>
    <property type="match status" value="1"/>
</dbReference>
<organism evidence="5 6">
    <name type="scientific">Pendulispora albinea</name>
    <dbReference type="NCBI Taxonomy" id="2741071"/>
    <lineage>
        <taxon>Bacteria</taxon>
        <taxon>Pseudomonadati</taxon>
        <taxon>Myxococcota</taxon>
        <taxon>Myxococcia</taxon>
        <taxon>Myxococcales</taxon>
        <taxon>Sorangiineae</taxon>
        <taxon>Pendulisporaceae</taxon>
        <taxon>Pendulispora</taxon>
    </lineage>
</organism>
<reference evidence="5 6" key="1">
    <citation type="submission" date="2021-12" db="EMBL/GenBank/DDBJ databases">
        <title>Discovery of the Pendulisporaceae a myxobacterial family with distinct sporulation behavior and unique specialized metabolism.</title>
        <authorList>
            <person name="Garcia R."/>
            <person name="Popoff A."/>
            <person name="Bader C.D."/>
            <person name="Loehr J."/>
            <person name="Walesch S."/>
            <person name="Walt C."/>
            <person name="Boldt J."/>
            <person name="Bunk B."/>
            <person name="Haeckl F.J.F.P.J."/>
            <person name="Gunesch A.P."/>
            <person name="Birkelbach J."/>
            <person name="Nuebel U."/>
            <person name="Pietschmann T."/>
            <person name="Bach T."/>
            <person name="Mueller R."/>
        </authorList>
    </citation>
    <scope>NUCLEOTIDE SEQUENCE [LARGE SCALE GENOMIC DNA]</scope>
    <source>
        <strain evidence="5 6">MSr11954</strain>
    </source>
</reference>
<dbReference type="SMART" id="SM00822">
    <property type="entry name" value="PKS_KR"/>
    <property type="match status" value="1"/>
</dbReference>
<evidence type="ECO:0000313" key="6">
    <source>
        <dbReference type="Proteomes" id="UP001370348"/>
    </source>
</evidence>
<dbReference type="PROSITE" id="PS00061">
    <property type="entry name" value="ADH_SHORT"/>
    <property type="match status" value="1"/>
</dbReference>
<protein>
    <submittedName>
        <fullName evidence="5">SDR family NAD(P)-dependent oxidoreductase</fullName>
    </submittedName>
</protein>
<dbReference type="EMBL" id="CP089984">
    <property type="protein sequence ID" value="WXB13888.1"/>
    <property type="molecule type" value="Genomic_DNA"/>
</dbReference>
<dbReference type="InterPro" id="IPR020904">
    <property type="entry name" value="Sc_DH/Rdtase_CS"/>
</dbReference>
<evidence type="ECO:0000313" key="5">
    <source>
        <dbReference type="EMBL" id="WXB13888.1"/>
    </source>
</evidence>
<dbReference type="SUPFAM" id="SSF51735">
    <property type="entry name" value="NAD(P)-binding Rossmann-fold domains"/>
    <property type="match status" value="1"/>
</dbReference>